<keyword evidence="3" id="KW-1185">Reference proteome</keyword>
<evidence type="ECO:0000313" key="3">
    <source>
        <dbReference type="Proteomes" id="UP001232992"/>
    </source>
</evidence>
<dbReference type="InterPro" id="IPR045361">
    <property type="entry name" value="CIS_tube_prot_N"/>
</dbReference>
<gene>
    <name evidence="2" type="ORF">PMH09_17280</name>
</gene>
<evidence type="ECO:0000259" key="1">
    <source>
        <dbReference type="Pfam" id="PF19266"/>
    </source>
</evidence>
<proteinExistence type="predicted"/>
<accession>A0ABT7C333</accession>
<evidence type="ECO:0000313" key="2">
    <source>
        <dbReference type="EMBL" id="MDJ1184943.1"/>
    </source>
</evidence>
<comment type="caution">
    <text evidence="2">The sequence shown here is derived from an EMBL/GenBank/DDBJ whole genome shotgun (WGS) entry which is preliminary data.</text>
</comment>
<dbReference type="Proteomes" id="UP001232992">
    <property type="component" value="Unassembled WGS sequence"/>
</dbReference>
<feature type="domain" description="Contractile injection system tube protein N-terminal" evidence="1">
    <location>
        <begin position="81"/>
        <end position="267"/>
    </location>
</feature>
<protein>
    <recommendedName>
        <fullName evidence="1">Contractile injection system tube protein N-terminal domain-containing protein</fullName>
    </recommendedName>
</protein>
<reference evidence="2 3" key="1">
    <citation type="submission" date="2023-01" db="EMBL/GenBank/DDBJ databases">
        <title>Novel diversity within Roseofilum (Cyanobacteria; Desertifilaceae) from marine benthic mats with descriptions of four novel species.</title>
        <authorList>
            <person name="Wang Y."/>
            <person name="Berthold D.E."/>
            <person name="Hu J."/>
            <person name="Lefler F.W."/>
            <person name="Laughinghouse H.D. IV."/>
        </authorList>
    </citation>
    <scope>NUCLEOTIDE SEQUENCE [LARGE SCALE GENOMIC DNA]</scope>
    <source>
        <strain evidence="2 3">BLCC-M143</strain>
    </source>
</reference>
<dbReference type="RefSeq" id="WP_283759598.1">
    <property type="nucleotide sequence ID" value="NZ_JAQOSQ010000023.1"/>
</dbReference>
<organism evidence="2 3">
    <name type="scientific">Roseofilum casamattae BLCC-M143</name>
    <dbReference type="NCBI Taxonomy" id="3022442"/>
    <lineage>
        <taxon>Bacteria</taxon>
        <taxon>Bacillati</taxon>
        <taxon>Cyanobacteriota</taxon>
        <taxon>Cyanophyceae</taxon>
        <taxon>Desertifilales</taxon>
        <taxon>Desertifilaceae</taxon>
        <taxon>Roseofilum</taxon>
        <taxon>Roseofilum casamattae</taxon>
    </lineage>
</organism>
<sequence length="292" mass="32534">MGITSALSSTMTSALKGAVLNTADTLMLQEAISVDQERENVYDILEAQKQKEALQLYQQQFMQGDVRLVKAALIPRDGEASSIIRFMFNPEELRFNRSVKIEDMQGARTERGLPKVNFGFVEPYKLTLSNLIFDTYESGTNVLAQIQPLLDAVDFTSFKDPFDKQSVTVNGQTYTYQERTLAVSLDTTVVSSAVKTVSGVDVYGLEEYGSENLAKQAIELRRPPVFYFIWGEKIYMCCMVESLDYSLNMFRPNGIPVRAVVTLNLKEVDLGVASRSFSERQSFVQGAASSGA</sequence>
<dbReference type="Pfam" id="PF19266">
    <property type="entry name" value="CIS_tube"/>
    <property type="match status" value="1"/>
</dbReference>
<name>A0ABT7C333_9CYAN</name>
<dbReference type="EMBL" id="JAQOSQ010000023">
    <property type="protein sequence ID" value="MDJ1184943.1"/>
    <property type="molecule type" value="Genomic_DNA"/>
</dbReference>